<dbReference type="CDD" id="cd00211">
    <property type="entry name" value="PTS_IIA_fru"/>
    <property type="match status" value="1"/>
</dbReference>
<dbReference type="InterPro" id="IPR011608">
    <property type="entry name" value="PRD"/>
</dbReference>
<dbReference type="InterPro" id="IPR002178">
    <property type="entry name" value="PTS_EIIA_type-2_dom"/>
</dbReference>
<dbReference type="GO" id="GO:0008982">
    <property type="term" value="F:protein-N(PI)-phosphohistidine-sugar phosphotransferase activity"/>
    <property type="evidence" value="ECO:0007669"/>
    <property type="project" value="InterPro"/>
</dbReference>
<dbReference type="InterPro" id="IPR036388">
    <property type="entry name" value="WH-like_DNA-bd_sf"/>
</dbReference>
<dbReference type="Pfam" id="PF00874">
    <property type="entry name" value="PRD"/>
    <property type="match status" value="2"/>
</dbReference>
<dbReference type="InterPro" id="IPR016152">
    <property type="entry name" value="PTrfase/Anion_transptr"/>
</dbReference>
<dbReference type="Gene3D" id="1.10.1790.10">
    <property type="entry name" value="PRD domain"/>
    <property type="match status" value="2"/>
</dbReference>
<dbReference type="SUPFAM" id="SSF55804">
    <property type="entry name" value="Phoshotransferase/anion transport protein"/>
    <property type="match status" value="1"/>
</dbReference>
<dbReference type="Pfam" id="PF00359">
    <property type="entry name" value="PTS_EIIA_2"/>
    <property type="match status" value="1"/>
</dbReference>
<gene>
    <name evidence="6" type="ORF">SAMN05421781_0314</name>
</gene>
<dbReference type="SUPFAM" id="SSF63520">
    <property type="entry name" value="PTS-regulatory domain, PRD"/>
    <property type="match status" value="2"/>
</dbReference>
<dbReference type="Gene3D" id="3.40.930.10">
    <property type="entry name" value="Mannitol-specific EII, Chain A"/>
    <property type="match status" value="1"/>
</dbReference>
<dbReference type="GO" id="GO:0006355">
    <property type="term" value="P:regulation of DNA-templated transcription"/>
    <property type="evidence" value="ECO:0007669"/>
    <property type="project" value="InterPro"/>
</dbReference>
<feature type="domain" description="PRD" evidence="5">
    <location>
        <begin position="193"/>
        <end position="298"/>
    </location>
</feature>
<dbReference type="STRING" id="1122204.SAMN05421781_0314"/>
<evidence type="ECO:0000313" key="6">
    <source>
        <dbReference type="EMBL" id="SDW06333.1"/>
    </source>
</evidence>
<feature type="domain" description="PTS EIIA type-2" evidence="3">
    <location>
        <begin position="554"/>
        <end position="697"/>
    </location>
</feature>
<keyword evidence="1" id="KW-0808">Transferase</keyword>
<feature type="domain" description="PTS EIIB type-2" evidence="4">
    <location>
        <begin position="416"/>
        <end position="504"/>
    </location>
</feature>
<reference evidence="6 7" key="1">
    <citation type="submission" date="2016-10" db="EMBL/GenBank/DDBJ databases">
        <authorList>
            <person name="de Groot N.N."/>
        </authorList>
    </citation>
    <scope>NUCLEOTIDE SEQUENCE [LARGE SCALE GENOMIC DNA]</scope>
    <source>
        <strain evidence="6 7">DSM 23126</strain>
    </source>
</reference>
<sequence length="700" mass="81092">MVLDQRRTAILNYVLQADTVVEMDRLTKQFGISQRTIYYDLQQIDDWLEENRLKRTQRIYGKGIYLDPETKRKLQDVTHIDNDWDYRFDQWERIYLIVLHLLVAKANVRTNTLLEWINVSRGSLFRDMKKAAEWLEPKRIRIKNEKHTGYYLDGSREDKQQLLNMIIKDIFSERFSDRMEEKAQQMLSPEALPQEDQLYDLIEREIRRVEAMLEVQYSDEIIRSLVLQLLLAAQQPGSAPAVDIDEEEKEIIRQTKAYQAAREIQRSLQENGLVALAEEDVYYFAMHLLGSRVQRETAKQSKTEEEHQLRMIITKIVNDFQVVGCLVFDERRQLEDNLLAHLKPAYYRMKYDMPIANDYVAEVQRDYPEILHLTRRSITHLESYLGKPVPEEEAAYIAMHFGGWLHRDGVQTNKKYTAVVICENGIAASALLRSQLEALLPELMVEDILSRQEYEAMDRHVDIIFTTIPVPETDTPVILLPPFLTSEEQDAVHARLKEVFADSSPGMFEEEALLDVISQHATIHEREQLADKLRHFLRGDISKVKETTKPMLEELLNEDTIIMEEFAADWQDSIRKASTPLTDNESVNASYIEAMIQNIEELGPYIVIAPDIAIPHARPESGVNRLGMSLLHLQQPVHFSEEAKHQASVVIVLAAIDNETHLKALSQLTELLSEPEAKEKLLNASSKEEIMQLVKTYSTQ</sequence>
<proteinExistence type="predicted"/>
<dbReference type="PROSITE" id="PS51099">
    <property type="entry name" value="PTS_EIIB_TYPE_2"/>
    <property type="match status" value="1"/>
</dbReference>
<dbReference type="PROSITE" id="PS00372">
    <property type="entry name" value="PTS_EIIA_TYPE_2_HIS"/>
    <property type="match status" value="1"/>
</dbReference>
<evidence type="ECO:0000256" key="2">
    <source>
        <dbReference type="ARBA" id="ARBA00022737"/>
    </source>
</evidence>
<dbReference type="Gene3D" id="3.40.50.2300">
    <property type="match status" value="1"/>
</dbReference>
<dbReference type="Proteomes" id="UP000199488">
    <property type="component" value="Unassembled WGS sequence"/>
</dbReference>
<dbReference type="PROSITE" id="PS51372">
    <property type="entry name" value="PRD_2"/>
    <property type="match status" value="2"/>
</dbReference>
<keyword evidence="2" id="KW-0677">Repeat</keyword>
<name>A0A1H2QGG2_9BACI</name>
<dbReference type="CDD" id="cd05568">
    <property type="entry name" value="PTS_IIB_bgl_like"/>
    <property type="match status" value="1"/>
</dbReference>
<evidence type="ECO:0000256" key="1">
    <source>
        <dbReference type="ARBA" id="ARBA00022679"/>
    </source>
</evidence>
<feature type="domain" description="PRD" evidence="5">
    <location>
        <begin position="304"/>
        <end position="411"/>
    </location>
</feature>
<dbReference type="GO" id="GO:0009401">
    <property type="term" value="P:phosphoenolpyruvate-dependent sugar phosphotransferase system"/>
    <property type="evidence" value="ECO:0007669"/>
    <property type="project" value="InterPro"/>
</dbReference>
<dbReference type="Gene3D" id="1.10.10.10">
    <property type="entry name" value="Winged helix-like DNA-binding domain superfamily/Winged helix DNA-binding domain"/>
    <property type="match status" value="1"/>
</dbReference>
<dbReference type="InterPro" id="IPR050661">
    <property type="entry name" value="BglG_antiterminators"/>
</dbReference>
<dbReference type="InterPro" id="IPR036095">
    <property type="entry name" value="PTS_EIIB-like_sf"/>
</dbReference>
<dbReference type="InterPro" id="IPR036634">
    <property type="entry name" value="PRD_sf"/>
</dbReference>
<organism evidence="6 7">
    <name type="scientific">Marinococcus luteus</name>
    <dbReference type="NCBI Taxonomy" id="1122204"/>
    <lineage>
        <taxon>Bacteria</taxon>
        <taxon>Bacillati</taxon>
        <taxon>Bacillota</taxon>
        <taxon>Bacilli</taxon>
        <taxon>Bacillales</taxon>
        <taxon>Bacillaceae</taxon>
        <taxon>Marinococcus</taxon>
    </lineage>
</organism>
<evidence type="ECO:0000259" key="5">
    <source>
        <dbReference type="PROSITE" id="PS51372"/>
    </source>
</evidence>
<accession>A0A1H2QGG2</accession>
<dbReference type="InterPro" id="IPR013011">
    <property type="entry name" value="PTS_EIIB_2"/>
</dbReference>
<protein>
    <submittedName>
        <fullName evidence="6">Transcriptional antiterminator, BglG family</fullName>
    </submittedName>
</protein>
<dbReference type="PANTHER" id="PTHR30185">
    <property type="entry name" value="CRYPTIC BETA-GLUCOSIDE BGL OPERON ANTITERMINATOR"/>
    <property type="match status" value="1"/>
</dbReference>
<keyword evidence="7" id="KW-1185">Reference proteome</keyword>
<dbReference type="PROSITE" id="PS51094">
    <property type="entry name" value="PTS_EIIA_TYPE_2"/>
    <property type="match status" value="1"/>
</dbReference>
<dbReference type="EMBL" id="FNNC01000001">
    <property type="protein sequence ID" value="SDW06333.1"/>
    <property type="molecule type" value="Genomic_DNA"/>
</dbReference>
<evidence type="ECO:0000259" key="4">
    <source>
        <dbReference type="PROSITE" id="PS51099"/>
    </source>
</evidence>
<dbReference type="PANTHER" id="PTHR30185:SF9">
    <property type="entry name" value="MANNITOL-SPECIFIC PHOSPHOTRANSFERASE ENZYME IIA COMPONENT"/>
    <property type="match status" value="1"/>
</dbReference>
<dbReference type="SUPFAM" id="SSF52794">
    <property type="entry name" value="PTS system IIB component-like"/>
    <property type="match status" value="1"/>
</dbReference>
<dbReference type="InterPro" id="IPR036390">
    <property type="entry name" value="WH_DNA-bd_sf"/>
</dbReference>
<dbReference type="SUPFAM" id="SSF46785">
    <property type="entry name" value="Winged helix' DNA-binding domain"/>
    <property type="match status" value="1"/>
</dbReference>
<evidence type="ECO:0000259" key="3">
    <source>
        <dbReference type="PROSITE" id="PS51094"/>
    </source>
</evidence>
<dbReference type="AlphaFoldDB" id="A0A1H2QGG2"/>
<evidence type="ECO:0000313" key="7">
    <source>
        <dbReference type="Proteomes" id="UP000199488"/>
    </source>
</evidence>